<dbReference type="Gene3D" id="2.70.98.60">
    <property type="entry name" value="alpha-galactosidase from lactobacil brevis"/>
    <property type="match status" value="1"/>
</dbReference>
<dbReference type="InterPro" id="IPR013785">
    <property type="entry name" value="Aldolase_TIM"/>
</dbReference>
<dbReference type="Pfam" id="PF16875">
    <property type="entry name" value="Glyco_hydro_36N"/>
    <property type="match status" value="1"/>
</dbReference>
<evidence type="ECO:0000256" key="4">
    <source>
        <dbReference type="ARBA" id="ARBA00023295"/>
    </source>
</evidence>
<dbReference type="CDD" id="cd14791">
    <property type="entry name" value="GH36"/>
    <property type="match status" value="1"/>
</dbReference>
<feature type="domain" description="Glycosyl hydrolase family 36 C-terminal" evidence="5">
    <location>
        <begin position="600"/>
        <end position="675"/>
    </location>
</feature>
<dbReference type="Pfam" id="PF02065">
    <property type="entry name" value="Melibiase"/>
    <property type="match status" value="1"/>
</dbReference>
<dbReference type="InterPro" id="IPR031705">
    <property type="entry name" value="Glyco_hydro_36_C"/>
</dbReference>
<dbReference type="PANTHER" id="PTHR43053">
    <property type="entry name" value="GLYCOSIDASE FAMILY 31"/>
    <property type="match status" value="1"/>
</dbReference>
<dbReference type="RefSeq" id="WP_146287451.1">
    <property type="nucleotide sequence ID" value="NZ_BMLP01000005.1"/>
</dbReference>
<dbReference type="EC" id="3.2.1.22" evidence="2"/>
<dbReference type="SUPFAM" id="SSF51445">
    <property type="entry name" value="(Trans)glycosidases"/>
    <property type="match status" value="1"/>
</dbReference>
<dbReference type="AlphaFoldDB" id="A0A917YKP9"/>
<evidence type="ECO:0000259" key="6">
    <source>
        <dbReference type="Pfam" id="PF16875"/>
    </source>
</evidence>
<dbReference type="Gene3D" id="3.20.20.70">
    <property type="entry name" value="Aldolase class I"/>
    <property type="match status" value="1"/>
</dbReference>
<dbReference type="InterPro" id="IPR038417">
    <property type="entry name" value="Alpga-gal_N_sf"/>
</dbReference>
<proteinExistence type="predicted"/>
<keyword evidence="8" id="KW-1185">Reference proteome</keyword>
<keyword evidence="3" id="KW-0378">Hydrolase</keyword>
<name>A0A917YKP9_9RHOB</name>
<evidence type="ECO:0000256" key="3">
    <source>
        <dbReference type="ARBA" id="ARBA00022801"/>
    </source>
</evidence>
<organism evidence="7 8">
    <name type="scientific">Gemmobacter aquaticus</name>
    <dbReference type="NCBI Taxonomy" id="490185"/>
    <lineage>
        <taxon>Bacteria</taxon>
        <taxon>Pseudomonadati</taxon>
        <taxon>Pseudomonadota</taxon>
        <taxon>Alphaproteobacteria</taxon>
        <taxon>Rhodobacterales</taxon>
        <taxon>Paracoccaceae</taxon>
        <taxon>Gemmobacter</taxon>
    </lineage>
</organism>
<evidence type="ECO:0000256" key="2">
    <source>
        <dbReference type="ARBA" id="ARBA00012755"/>
    </source>
</evidence>
<dbReference type="PRINTS" id="PR00743">
    <property type="entry name" value="GLHYDRLASE36"/>
</dbReference>
<feature type="domain" description="Glycosyl hydrolase family 36 N-terminal" evidence="6">
    <location>
        <begin position="22"/>
        <end position="237"/>
    </location>
</feature>
<evidence type="ECO:0000256" key="1">
    <source>
        <dbReference type="ARBA" id="ARBA00001255"/>
    </source>
</evidence>
<dbReference type="Pfam" id="PF16874">
    <property type="entry name" value="Glyco_hydro_36C"/>
    <property type="match status" value="1"/>
</dbReference>
<accession>A0A917YKP9</accession>
<dbReference type="GO" id="GO:0004557">
    <property type="term" value="F:alpha-galactosidase activity"/>
    <property type="evidence" value="ECO:0007669"/>
    <property type="project" value="UniProtKB-EC"/>
</dbReference>
<reference evidence="7 8" key="1">
    <citation type="journal article" date="2014" name="Int. J. Syst. Evol. Microbiol.">
        <title>Complete genome sequence of Corynebacterium casei LMG S-19264T (=DSM 44701T), isolated from a smear-ripened cheese.</title>
        <authorList>
            <consortium name="US DOE Joint Genome Institute (JGI-PGF)"/>
            <person name="Walter F."/>
            <person name="Albersmeier A."/>
            <person name="Kalinowski J."/>
            <person name="Ruckert C."/>
        </authorList>
    </citation>
    <scope>NUCLEOTIDE SEQUENCE [LARGE SCALE GENOMIC DNA]</scope>
    <source>
        <strain evidence="7 8">CGMCC 1.7029</strain>
    </source>
</reference>
<comment type="catalytic activity">
    <reaction evidence="1">
        <text>Hydrolysis of terminal, non-reducing alpha-D-galactose residues in alpha-D-galactosides, including galactose oligosaccharides, galactomannans and galactolipids.</text>
        <dbReference type="EC" id="3.2.1.22"/>
    </reaction>
</comment>
<dbReference type="EMBL" id="BMLP01000005">
    <property type="protein sequence ID" value="GGO35133.1"/>
    <property type="molecule type" value="Genomic_DNA"/>
</dbReference>
<dbReference type="InterPro" id="IPR050985">
    <property type="entry name" value="Alpha-glycosidase_related"/>
</dbReference>
<protein>
    <recommendedName>
        <fullName evidence="2">alpha-galactosidase</fullName>
        <ecNumber evidence="2">3.2.1.22</ecNumber>
    </recommendedName>
</protein>
<gene>
    <name evidence="7" type="primary">galA</name>
    <name evidence="7" type="ORF">GCM10010991_26930</name>
</gene>
<dbReference type="FunFam" id="3.20.20.70:FF:000118">
    <property type="entry name" value="Alpha-galactosidase"/>
    <property type="match status" value="1"/>
</dbReference>
<dbReference type="OrthoDB" id="9758822at2"/>
<dbReference type="InterPro" id="IPR031704">
    <property type="entry name" value="Glyco_hydro_36_N"/>
</dbReference>
<keyword evidence="4" id="KW-0326">Glycosidase</keyword>
<dbReference type="Proteomes" id="UP000598196">
    <property type="component" value="Unassembled WGS sequence"/>
</dbReference>
<comment type="caution">
    <text evidence="7">The sequence shown here is derived from an EMBL/GenBank/DDBJ whole genome shotgun (WGS) entry which is preliminary data.</text>
</comment>
<evidence type="ECO:0000313" key="7">
    <source>
        <dbReference type="EMBL" id="GGO35133.1"/>
    </source>
</evidence>
<sequence>MTVWRIDAPGQTIALTTEGAVPRVIWWGPTLPADEDLAGLARAQVSDLTGGMLDRLPDLTLCPLPAADWHGQPGLIAAEADGRPLFPRLCFIRAEVGEGALHLVSGDQGLTLTHSFRAHPTGVIAMQARVEADRPIRLHWLAAPVLPVSQIDTEILDFSGKWLGELQLTRTPWTPGIRLREARTGRSGQEHPPWALLPAPGCTFTQGAARALHYAWSGGHRMIAEELPDGRRQVQFGHASGAHLAPARQFETAELLAAVSTQGLNGIGATFQRDMRDRVVTWPDPARPRPVHYNCWEAVYFNHDLATLFDIATRAAALGAERFVLDDGWFGRRDDDTSSLGDWRVDRRKWPQGLQPLITHVQSLGMRFGLWVEPEMVNPDSDLARAHPDWILGPADQTTGRNQMVLDMGRGDVRDHLFAMLDALLSSHDIDYLKWDHNRLLPVVDAAQTEGVYDLLDRLRAAHPGVEIESCASGGGRIDAGILARTQRVWLSDCIDPTERLRIQADAALLLPAAVTGSHVGAARAHTTGRVQPMSFRARVAALRHFGFEMDLRQLTEAEANTLAEVTRWWKSNRDWMMRATILRLDSPDPAVTTEVQLAEDGGRFLLAAGVAEMSRQILPRPICLTGLDPDARYELRLLNPEDAPPQSRGKSALQHGPVTLSGRALMSGGINLPVAWPSTLWMIEGVLVQKTGGTGLMAASASLRHT</sequence>
<dbReference type="InterPro" id="IPR002252">
    <property type="entry name" value="Glyco_hydro_36"/>
</dbReference>
<evidence type="ECO:0000259" key="5">
    <source>
        <dbReference type="Pfam" id="PF16874"/>
    </source>
</evidence>
<dbReference type="PANTHER" id="PTHR43053:SF3">
    <property type="entry name" value="ALPHA-GALACTOSIDASE C-RELATED"/>
    <property type="match status" value="1"/>
</dbReference>
<dbReference type="GO" id="GO:0016052">
    <property type="term" value="P:carbohydrate catabolic process"/>
    <property type="evidence" value="ECO:0007669"/>
    <property type="project" value="InterPro"/>
</dbReference>
<dbReference type="InterPro" id="IPR017853">
    <property type="entry name" value="GH"/>
</dbReference>
<evidence type="ECO:0000313" key="8">
    <source>
        <dbReference type="Proteomes" id="UP000598196"/>
    </source>
</evidence>